<dbReference type="Proteomes" id="UP000253741">
    <property type="component" value="Unassembled WGS sequence"/>
</dbReference>
<dbReference type="GO" id="GO:0016878">
    <property type="term" value="F:acid-thiol ligase activity"/>
    <property type="evidence" value="ECO:0007669"/>
    <property type="project" value="UniProtKB-ARBA"/>
</dbReference>
<reference evidence="2 3" key="1">
    <citation type="submission" date="2018-07" db="EMBL/GenBank/DDBJ databases">
        <title>Streptomyces species from bats.</title>
        <authorList>
            <person name="Dunlap C."/>
        </authorList>
    </citation>
    <scope>NUCLEOTIDE SEQUENCE [LARGE SCALE GENOMIC DNA]</scope>
    <source>
        <strain evidence="2 3">AC230</strain>
    </source>
</reference>
<proteinExistence type="predicted"/>
<comment type="caution">
    <text evidence="2">The sequence shown here is derived from an EMBL/GenBank/DDBJ whole genome shotgun (WGS) entry which is preliminary data.</text>
</comment>
<dbReference type="InterPro" id="IPR000873">
    <property type="entry name" value="AMP-dep_synth/lig_dom"/>
</dbReference>
<keyword evidence="2" id="KW-0436">Ligase</keyword>
<gene>
    <name evidence="2" type="ORF">DVH02_18945</name>
</gene>
<dbReference type="PANTHER" id="PTHR43767:SF1">
    <property type="entry name" value="NONRIBOSOMAL PEPTIDE SYNTHASE PES1 (EUROFUNG)-RELATED"/>
    <property type="match status" value="1"/>
</dbReference>
<dbReference type="OrthoDB" id="2644916at2"/>
<organism evidence="2 3">
    <name type="scientific">Streptomyces corynorhini</name>
    <dbReference type="NCBI Taxonomy" id="2282652"/>
    <lineage>
        <taxon>Bacteria</taxon>
        <taxon>Bacillati</taxon>
        <taxon>Actinomycetota</taxon>
        <taxon>Actinomycetes</taxon>
        <taxon>Kitasatosporales</taxon>
        <taxon>Streptomycetaceae</taxon>
        <taxon>Streptomyces</taxon>
    </lineage>
</organism>
<dbReference type="InterPro" id="IPR042099">
    <property type="entry name" value="ANL_N_sf"/>
</dbReference>
<accession>A0A370B7Q9</accession>
<name>A0A370B7Q9_9ACTN</name>
<feature type="domain" description="AMP-dependent synthetase/ligase" evidence="1">
    <location>
        <begin position="13"/>
        <end position="336"/>
    </location>
</feature>
<dbReference type="InterPro" id="IPR050237">
    <property type="entry name" value="ATP-dep_AMP-bd_enzyme"/>
</dbReference>
<evidence type="ECO:0000313" key="3">
    <source>
        <dbReference type="Proteomes" id="UP000253741"/>
    </source>
</evidence>
<dbReference type="InterPro" id="IPR020845">
    <property type="entry name" value="AMP-binding_CS"/>
</dbReference>
<dbReference type="AlphaFoldDB" id="A0A370B7Q9"/>
<dbReference type="Pfam" id="PF00501">
    <property type="entry name" value="AMP-binding"/>
    <property type="match status" value="1"/>
</dbReference>
<dbReference type="PROSITE" id="PS00455">
    <property type="entry name" value="AMP_BINDING"/>
    <property type="match status" value="1"/>
</dbReference>
<dbReference type="CDD" id="cd04433">
    <property type="entry name" value="AFD_class_I"/>
    <property type="match status" value="1"/>
</dbReference>
<evidence type="ECO:0000259" key="1">
    <source>
        <dbReference type="Pfam" id="PF00501"/>
    </source>
</evidence>
<dbReference type="InterPro" id="IPR045851">
    <property type="entry name" value="AMP-bd_C_sf"/>
</dbReference>
<protein>
    <submittedName>
        <fullName evidence="2">Long-chain fatty acid--CoA ligase</fullName>
    </submittedName>
</protein>
<dbReference type="SUPFAM" id="SSF56801">
    <property type="entry name" value="Acetyl-CoA synthetase-like"/>
    <property type="match status" value="1"/>
</dbReference>
<dbReference type="Gene3D" id="3.40.50.12780">
    <property type="entry name" value="N-terminal domain of ligase-like"/>
    <property type="match status" value="1"/>
</dbReference>
<dbReference type="Gene3D" id="3.30.300.30">
    <property type="match status" value="1"/>
</dbReference>
<keyword evidence="3" id="KW-1185">Reference proteome</keyword>
<dbReference type="EMBL" id="QQNA01000145">
    <property type="protein sequence ID" value="RDG36682.1"/>
    <property type="molecule type" value="Genomic_DNA"/>
</dbReference>
<sequence length="481" mass="52114">MPAKLLSMDSVRTRSQLERTALRVADELRERGVRPGDRVVLKAGNSAGFVAVLLGLMHRGASVALLDQRQRAEESGRAAAQAGARLAIVDDDAPPVPGPRRLYVYELLAAAAERRPADERIAFDGWEALPDALITWSSGSTGEPKGIVKSGRPVLRNVRRTIAVMGYRPDDVLLPLLPFSHQYGLSLLLAAWLAEASLVVAPYRRLDRAVRMAGQAGVTVVDATPATHRSLLNLVERRPELALDLGGVRMYCTGGAPLDRTAADRFAKTFQLPLLDGYGSTEMGNIAAATPRNPVGAGRVFPGVEVLITDDDAAPLPPGAIGELRIRTPDSFSGYLGPAGEVVPESPEWYRPGDLGSMDGAGNLFVLGRKSAVHRMGYTLYPDIIERKAAECGAPLKIVPLPDERFGSRLVFLVEDSEGRTPLYWRERVCALLPSYEQPNTVVVVEEFPLDHNGKTDPRRLLKLAEAAVDERNETADTLSL</sequence>
<evidence type="ECO:0000313" key="2">
    <source>
        <dbReference type="EMBL" id="RDG36682.1"/>
    </source>
</evidence>
<dbReference type="PANTHER" id="PTHR43767">
    <property type="entry name" value="LONG-CHAIN-FATTY-ACID--COA LIGASE"/>
    <property type="match status" value="1"/>
</dbReference>